<dbReference type="EMBL" id="ML977556">
    <property type="protein sequence ID" value="KAF2007829.1"/>
    <property type="molecule type" value="Genomic_DNA"/>
</dbReference>
<evidence type="ECO:0000313" key="2">
    <source>
        <dbReference type="EMBL" id="KAF2007829.1"/>
    </source>
</evidence>
<dbReference type="OrthoDB" id="5419162at2759"/>
<name>A0A6A5X4I0_9PLEO</name>
<dbReference type="AlphaFoldDB" id="A0A6A5X4I0"/>
<organism evidence="2 3">
    <name type="scientific">Amniculicola lignicola CBS 123094</name>
    <dbReference type="NCBI Taxonomy" id="1392246"/>
    <lineage>
        <taxon>Eukaryota</taxon>
        <taxon>Fungi</taxon>
        <taxon>Dikarya</taxon>
        <taxon>Ascomycota</taxon>
        <taxon>Pezizomycotina</taxon>
        <taxon>Dothideomycetes</taxon>
        <taxon>Pleosporomycetidae</taxon>
        <taxon>Pleosporales</taxon>
        <taxon>Amniculicolaceae</taxon>
        <taxon>Amniculicola</taxon>
    </lineage>
</organism>
<sequence length="157" mass="16662">MTEDDIAAAMGFSSFGSTKKRKYDQANSPKPKADSSGANSTRLGVRPKASSTEGEAEGQESPLAQPGPRHHAKGQDAANPSSIGEDASEGKPPSNAHLNSQDAAQNHAAHSDMVSFPGRTISRHELRTLKSQGVLDDQGHTAFFDPSFIEDPWAHLT</sequence>
<proteinExistence type="predicted"/>
<keyword evidence="3" id="KW-1185">Reference proteome</keyword>
<dbReference type="Proteomes" id="UP000799779">
    <property type="component" value="Unassembled WGS sequence"/>
</dbReference>
<reference evidence="2" key="1">
    <citation type="journal article" date="2020" name="Stud. Mycol.">
        <title>101 Dothideomycetes genomes: a test case for predicting lifestyles and emergence of pathogens.</title>
        <authorList>
            <person name="Haridas S."/>
            <person name="Albert R."/>
            <person name="Binder M."/>
            <person name="Bloem J."/>
            <person name="Labutti K."/>
            <person name="Salamov A."/>
            <person name="Andreopoulos B."/>
            <person name="Baker S."/>
            <person name="Barry K."/>
            <person name="Bills G."/>
            <person name="Bluhm B."/>
            <person name="Cannon C."/>
            <person name="Castanera R."/>
            <person name="Culley D."/>
            <person name="Daum C."/>
            <person name="Ezra D."/>
            <person name="Gonzalez J."/>
            <person name="Henrissat B."/>
            <person name="Kuo A."/>
            <person name="Liang C."/>
            <person name="Lipzen A."/>
            <person name="Lutzoni F."/>
            <person name="Magnuson J."/>
            <person name="Mondo S."/>
            <person name="Nolan M."/>
            <person name="Ohm R."/>
            <person name="Pangilinan J."/>
            <person name="Park H.-J."/>
            <person name="Ramirez L."/>
            <person name="Alfaro M."/>
            <person name="Sun H."/>
            <person name="Tritt A."/>
            <person name="Yoshinaga Y."/>
            <person name="Zwiers L.-H."/>
            <person name="Turgeon B."/>
            <person name="Goodwin S."/>
            <person name="Spatafora J."/>
            <person name="Crous P."/>
            <person name="Grigoriev I."/>
        </authorList>
    </citation>
    <scope>NUCLEOTIDE SEQUENCE</scope>
    <source>
        <strain evidence="2">CBS 123094</strain>
    </source>
</reference>
<evidence type="ECO:0000256" key="1">
    <source>
        <dbReference type="SAM" id="MobiDB-lite"/>
    </source>
</evidence>
<feature type="region of interest" description="Disordered" evidence="1">
    <location>
        <begin position="1"/>
        <end position="119"/>
    </location>
</feature>
<gene>
    <name evidence="2" type="ORF">P154DRAFT_419058</name>
</gene>
<protein>
    <submittedName>
        <fullName evidence="2">Uncharacterized protein</fullName>
    </submittedName>
</protein>
<evidence type="ECO:0000313" key="3">
    <source>
        <dbReference type="Proteomes" id="UP000799779"/>
    </source>
</evidence>
<accession>A0A6A5X4I0</accession>